<keyword evidence="7" id="KW-0539">Nucleus</keyword>
<keyword evidence="4 8" id="KW-0863">Zinc-finger</keyword>
<reference evidence="12" key="2">
    <citation type="submission" date="2015-01" db="EMBL/GenBank/DDBJ databases">
        <title>Evolutionary Origins and Diversification of the Mycorrhizal Mutualists.</title>
        <authorList>
            <consortium name="DOE Joint Genome Institute"/>
            <consortium name="Mycorrhizal Genomics Consortium"/>
            <person name="Kohler A."/>
            <person name="Kuo A."/>
            <person name="Nagy L.G."/>
            <person name="Floudas D."/>
            <person name="Copeland A."/>
            <person name="Barry K.W."/>
            <person name="Cichocki N."/>
            <person name="Veneault-Fourrey C."/>
            <person name="LaButti K."/>
            <person name="Lindquist E.A."/>
            <person name="Lipzen A."/>
            <person name="Lundell T."/>
            <person name="Morin E."/>
            <person name="Murat C."/>
            <person name="Riley R."/>
            <person name="Ohm R."/>
            <person name="Sun H."/>
            <person name="Tunlid A."/>
            <person name="Henrissat B."/>
            <person name="Grigoriev I.V."/>
            <person name="Hibbett D.S."/>
            <person name="Martin F."/>
        </authorList>
    </citation>
    <scope>NUCLEOTIDE SEQUENCE [LARGE SCALE GENOMIC DNA]</scope>
    <source>
        <strain evidence="12">Zn</strain>
    </source>
</reference>
<accession>A0A0C3H7J1</accession>
<keyword evidence="6" id="KW-0238">DNA-binding</keyword>
<feature type="compositionally biased region" description="Low complexity" evidence="9">
    <location>
        <begin position="87"/>
        <end position="139"/>
    </location>
</feature>
<dbReference type="Gene3D" id="3.30.160.60">
    <property type="entry name" value="Classic Zinc Finger"/>
    <property type="match status" value="1"/>
</dbReference>
<evidence type="ECO:0000313" key="11">
    <source>
        <dbReference type="EMBL" id="KIM98396.1"/>
    </source>
</evidence>
<dbReference type="PROSITE" id="PS50157">
    <property type="entry name" value="ZINC_FINGER_C2H2_2"/>
    <property type="match status" value="1"/>
</dbReference>
<evidence type="ECO:0000256" key="5">
    <source>
        <dbReference type="ARBA" id="ARBA00022833"/>
    </source>
</evidence>
<feature type="domain" description="C2H2-type" evidence="10">
    <location>
        <begin position="215"/>
        <end position="238"/>
    </location>
</feature>
<dbReference type="OrthoDB" id="654211at2759"/>
<dbReference type="EMBL" id="KN832880">
    <property type="protein sequence ID" value="KIM98396.1"/>
    <property type="molecule type" value="Genomic_DNA"/>
</dbReference>
<evidence type="ECO:0000256" key="4">
    <source>
        <dbReference type="ARBA" id="ARBA00022771"/>
    </source>
</evidence>
<dbReference type="SMART" id="SM00355">
    <property type="entry name" value="ZnF_C2H2"/>
    <property type="match status" value="2"/>
</dbReference>
<dbReference type="PROSITE" id="PS00028">
    <property type="entry name" value="ZINC_FINGER_C2H2_1"/>
    <property type="match status" value="1"/>
</dbReference>
<name>A0A0C3H7J1_OIDMZ</name>
<protein>
    <recommendedName>
        <fullName evidence="10">C2H2-type domain-containing protein</fullName>
    </recommendedName>
</protein>
<dbReference type="InterPro" id="IPR013087">
    <property type="entry name" value="Znf_C2H2_type"/>
</dbReference>
<evidence type="ECO:0000256" key="3">
    <source>
        <dbReference type="ARBA" id="ARBA00022737"/>
    </source>
</evidence>
<dbReference type="FunFam" id="3.30.160.60:FF:000478">
    <property type="entry name" value="Zinc finger protein 133"/>
    <property type="match status" value="1"/>
</dbReference>
<evidence type="ECO:0000313" key="12">
    <source>
        <dbReference type="Proteomes" id="UP000054321"/>
    </source>
</evidence>
<dbReference type="GO" id="GO:0008270">
    <property type="term" value="F:zinc ion binding"/>
    <property type="evidence" value="ECO:0007669"/>
    <property type="project" value="UniProtKB-KW"/>
</dbReference>
<dbReference type="GO" id="GO:0000978">
    <property type="term" value="F:RNA polymerase II cis-regulatory region sequence-specific DNA binding"/>
    <property type="evidence" value="ECO:0007669"/>
    <property type="project" value="TreeGrafter"/>
</dbReference>
<evidence type="ECO:0000256" key="1">
    <source>
        <dbReference type="ARBA" id="ARBA00004123"/>
    </source>
</evidence>
<evidence type="ECO:0000256" key="2">
    <source>
        <dbReference type="ARBA" id="ARBA00022723"/>
    </source>
</evidence>
<evidence type="ECO:0000256" key="8">
    <source>
        <dbReference type="PROSITE-ProRule" id="PRU00042"/>
    </source>
</evidence>
<evidence type="ECO:0000256" key="7">
    <source>
        <dbReference type="ARBA" id="ARBA00023242"/>
    </source>
</evidence>
<keyword evidence="2" id="KW-0479">Metal-binding</keyword>
<dbReference type="Pfam" id="PF00096">
    <property type="entry name" value="zf-C2H2"/>
    <property type="match status" value="1"/>
</dbReference>
<keyword evidence="3" id="KW-0677">Repeat</keyword>
<dbReference type="GO" id="GO:0006357">
    <property type="term" value="P:regulation of transcription by RNA polymerase II"/>
    <property type="evidence" value="ECO:0007669"/>
    <property type="project" value="TreeGrafter"/>
</dbReference>
<dbReference type="GO" id="GO:0005634">
    <property type="term" value="C:nucleus"/>
    <property type="evidence" value="ECO:0007669"/>
    <property type="project" value="UniProtKB-SubCell"/>
</dbReference>
<reference evidence="11 12" key="1">
    <citation type="submission" date="2014-04" db="EMBL/GenBank/DDBJ databases">
        <authorList>
            <consortium name="DOE Joint Genome Institute"/>
            <person name="Kuo A."/>
            <person name="Martino E."/>
            <person name="Perotto S."/>
            <person name="Kohler A."/>
            <person name="Nagy L.G."/>
            <person name="Floudas D."/>
            <person name="Copeland A."/>
            <person name="Barry K.W."/>
            <person name="Cichocki N."/>
            <person name="Veneault-Fourrey C."/>
            <person name="LaButti K."/>
            <person name="Lindquist E.A."/>
            <person name="Lipzen A."/>
            <person name="Lundell T."/>
            <person name="Morin E."/>
            <person name="Murat C."/>
            <person name="Sun H."/>
            <person name="Tunlid A."/>
            <person name="Henrissat B."/>
            <person name="Grigoriev I.V."/>
            <person name="Hibbett D.S."/>
            <person name="Martin F."/>
            <person name="Nordberg H.P."/>
            <person name="Cantor M.N."/>
            <person name="Hua S.X."/>
        </authorList>
    </citation>
    <scope>NUCLEOTIDE SEQUENCE [LARGE SCALE GENOMIC DNA]</scope>
    <source>
        <strain evidence="11 12">Zn</strain>
    </source>
</reference>
<keyword evidence="5" id="KW-0862">Zinc</keyword>
<gene>
    <name evidence="11" type="ORF">OIDMADRAFT_31199</name>
</gene>
<evidence type="ECO:0000256" key="9">
    <source>
        <dbReference type="SAM" id="MobiDB-lite"/>
    </source>
</evidence>
<dbReference type="Proteomes" id="UP000054321">
    <property type="component" value="Unassembled WGS sequence"/>
</dbReference>
<keyword evidence="12" id="KW-1185">Reference proteome</keyword>
<proteinExistence type="predicted"/>
<dbReference type="GO" id="GO:0003700">
    <property type="term" value="F:DNA-binding transcription factor activity"/>
    <property type="evidence" value="ECO:0007669"/>
    <property type="project" value="TreeGrafter"/>
</dbReference>
<dbReference type="InterPro" id="IPR036236">
    <property type="entry name" value="Znf_C2H2_sf"/>
</dbReference>
<dbReference type="InParanoid" id="A0A0C3H7J1"/>
<comment type="subcellular location">
    <subcellularLocation>
        <location evidence="1">Nucleus</location>
    </subcellularLocation>
</comment>
<dbReference type="HOGENOM" id="CLU_973494_0_0_1"/>
<feature type="region of interest" description="Disordered" evidence="9">
    <location>
        <begin position="74"/>
        <end position="139"/>
    </location>
</feature>
<dbReference type="PANTHER" id="PTHR24404">
    <property type="entry name" value="ZINC FINGER PROTEIN"/>
    <property type="match status" value="1"/>
</dbReference>
<dbReference type="SUPFAM" id="SSF57667">
    <property type="entry name" value="beta-beta-alpha zinc fingers"/>
    <property type="match status" value="1"/>
</dbReference>
<evidence type="ECO:0000256" key="6">
    <source>
        <dbReference type="ARBA" id="ARBA00023125"/>
    </source>
</evidence>
<dbReference type="AlphaFoldDB" id="A0A0C3H7J1"/>
<dbReference type="PANTHER" id="PTHR24404:SF114">
    <property type="entry name" value="KLUMPFUSS, ISOFORM B-RELATED"/>
    <property type="match status" value="1"/>
</dbReference>
<evidence type="ECO:0000259" key="10">
    <source>
        <dbReference type="PROSITE" id="PS50157"/>
    </source>
</evidence>
<organism evidence="11 12">
    <name type="scientific">Oidiodendron maius (strain Zn)</name>
    <dbReference type="NCBI Taxonomy" id="913774"/>
    <lineage>
        <taxon>Eukaryota</taxon>
        <taxon>Fungi</taxon>
        <taxon>Dikarya</taxon>
        <taxon>Ascomycota</taxon>
        <taxon>Pezizomycotina</taxon>
        <taxon>Leotiomycetes</taxon>
        <taxon>Leotiomycetes incertae sedis</taxon>
        <taxon>Myxotrichaceae</taxon>
        <taxon>Oidiodendron</taxon>
    </lineage>
</organism>
<dbReference type="InterPro" id="IPR050589">
    <property type="entry name" value="Ikaros_C2H2-ZF"/>
</dbReference>
<sequence>MSSNLSSNRYGEAAPSEWSLDRLPQGSFNTVSQNMSSANLQQGYQQGGYQQGGYQQEGYSQGSYQQVNYQQGNYQQGGYEQGGYQQGGYPQDSYQQGDYQQGDYQQGGYPQDSYQQGDYQQGDYQQGDYQQGGYPQSSYQQGDYQQGDYWNIEHSGALHNNQIAPSSVSTFGYGLSSAPPGSWSTVPSIATESPSLGYPVQLDTQDISVVQKPTYVCSKCGKGFQQQSQLTRHELIHTEVPVSCRFCGHFVKPSGLRSHFKRHNDESSRLEYYVGAKEAYENYSRR</sequence>
<feature type="region of interest" description="Disordered" evidence="9">
    <location>
        <begin position="1"/>
        <end position="34"/>
    </location>
</feature>